<gene>
    <name evidence="2" type="ORF">BT96DRAFT_939133</name>
</gene>
<reference evidence="2" key="1">
    <citation type="journal article" date="2019" name="Environ. Microbiol.">
        <title>Fungal ecological strategies reflected in gene transcription - a case study of two litter decomposers.</title>
        <authorList>
            <person name="Barbi F."/>
            <person name="Kohler A."/>
            <person name="Barry K."/>
            <person name="Baskaran P."/>
            <person name="Daum C."/>
            <person name="Fauchery L."/>
            <person name="Ihrmark K."/>
            <person name="Kuo A."/>
            <person name="LaButti K."/>
            <person name="Lipzen A."/>
            <person name="Morin E."/>
            <person name="Grigoriev I.V."/>
            <person name="Henrissat B."/>
            <person name="Lindahl B."/>
            <person name="Martin F."/>
        </authorList>
    </citation>
    <scope>NUCLEOTIDE SEQUENCE</scope>
    <source>
        <strain evidence="2">JB14</strain>
    </source>
</reference>
<dbReference type="EMBL" id="ML769464">
    <property type="protein sequence ID" value="KAE9399816.1"/>
    <property type="molecule type" value="Genomic_DNA"/>
</dbReference>
<accession>A0A6A4HNZ3</accession>
<name>A0A6A4HNZ3_9AGAR</name>
<evidence type="ECO:0000313" key="2">
    <source>
        <dbReference type="EMBL" id="KAE9399816.1"/>
    </source>
</evidence>
<dbReference type="OrthoDB" id="3365698at2759"/>
<evidence type="ECO:0000256" key="1">
    <source>
        <dbReference type="SAM" id="Coils"/>
    </source>
</evidence>
<feature type="coiled-coil region" evidence="1">
    <location>
        <begin position="21"/>
        <end position="55"/>
    </location>
</feature>
<evidence type="ECO:0000313" key="3">
    <source>
        <dbReference type="Proteomes" id="UP000799118"/>
    </source>
</evidence>
<organism evidence="2 3">
    <name type="scientific">Gymnopus androsaceus JB14</name>
    <dbReference type="NCBI Taxonomy" id="1447944"/>
    <lineage>
        <taxon>Eukaryota</taxon>
        <taxon>Fungi</taxon>
        <taxon>Dikarya</taxon>
        <taxon>Basidiomycota</taxon>
        <taxon>Agaricomycotina</taxon>
        <taxon>Agaricomycetes</taxon>
        <taxon>Agaricomycetidae</taxon>
        <taxon>Agaricales</taxon>
        <taxon>Marasmiineae</taxon>
        <taxon>Omphalotaceae</taxon>
        <taxon>Gymnopus</taxon>
    </lineage>
</organism>
<protein>
    <recommendedName>
        <fullName evidence="4">F-box domain-containing protein</fullName>
    </recommendedName>
</protein>
<proteinExistence type="predicted"/>
<evidence type="ECO:0008006" key="4">
    <source>
        <dbReference type="Google" id="ProtNLM"/>
    </source>
</evidence>
<dbReference type="Proteomes" id="UP000799118">
    <property type="component" value="Unassembled WGS sequence"/>
</dbReference>
<sequence length="199" mass="22897">MARYLSKHRIESPICLEPNDVSFLRTRLSETETKVESLENQISELTRQKDAKLVDIASFRNILAPVRRIPLEILSEIFKLALCLPNENIFWSANYNFARKMQSLNYIPFGRIRLLHLSGNPSSYLPIFQLPSSSLPLLEEVFFDIVDSKGDPVSRLKARLPENMEVLLTAHKLKHVEMRLDDSSILISIIAIILMEYLT</sequence>
<keyword evidence="3" id="KW-1185">Reference proteome</keyword>
<dbReference type="AlphaFoldDB" id="A0A6A4HNZ3"/>
<keyword evidence="1" id="KW-0175">Coiled coil</keyword>